<organism evidence="2 3">
    <name type="scientific">Pseudomicrostroma glucosiphilum</name>
    <dbReference type="NCBI Taxonomy" id="1684307"/>
    <lineage>
        <taxon>Eukaryota</taxon>
        <taxon>Fungi</taxon>
        <taxon>Dikarya</taxon>
        <taxon>Basidiomycota</taxon>
        <taxon>Ustilaginomycotina</taxon>
        <taxon>Exobasidiomycetes</taxon>
        <taxon>Microstromatales</taxon>
        <taxon>Microstromatales incertae sedis</taxon>
        <taxon>Pseudomicrostroma</taxon>
    </lineage>
</organism>
<dbReference type="GeneID" id="37016621"/>
<feature type="region of interest" description="Disordered" evidence="1">
    <location>
        <begin position="658"/>
        <end position="758"/>
    </location>
</feature>
<feature type="compositionally biased region" description="Low complexity" evidence="1">
    <location>
        <begin position="432"/>
        <end position="443"/>
    </location>
</feature>
<evidence type="ECO:0000313" key="3">
    <source>
        <dbReference type="Proteomes" id="UP000245942"/>
    </source>
</evidence>
<proteinExistence type="predicted"/>
<feature type="compositionally biased region" description="Low complexity" evidence="1">
    <location>
        <begin position="723"/>
        <end position="736"/>
    </location>
</feature>
<dbReference type="AlphaFoldDB" id="A0A316U831"/>
<feature type="compositionally biased region" description="Basic and acidic residues" evidence="1">
    <location>
        <begin position="841"/>
        <end position="852"/>
    </location>
</feature>
<feature type="compositionally biased region" description="Basic and acidic residues" evidence="1">
    <location>
        <begin position="445"/>
        <end position="458"/>
    </location>
</feature>
<feature type="region of interest" description="Disordered" evidence="1">
    <location>
        <begin position="572"/>
        <end position="636"/>
    </location>
</feature>
<feature type="region of interest" description="Disordered" evidence="1">
    <location>
        <begin position="30"/>
        <end position="140"/>
    </location>
</feature>
<feature type="compositionally biased region" description="Polar residues" evidence="1">
    <location>
        <begin position="698"/>
        <end position="707"/>
    </location>
</feature>
<feature type="compositionally biased region" description="Polar residues" evidence="1">
    <location>
        <begin position="63"/>
        <end position="79"/>
    </location>
</feature>
<gene>
    <name evidence="2" type="ORF">BCV69DRAFT_311889</name>
</gene>
<dbReference type="EMBL" id="KZ819325">
    <property type="protein sequence ID" value="PWN21376.1"/>
    <property type="molecule type" value="Genomic_DNA"/>
</dbReference>
<dbReference type="OrthoDB" id="2555515at2759"/>
<accession>A0A316U831</accession>
<evidence type="ECO:0008006" key="4">
    <source>
        <dbReference type="Google" id="ProtNLM"/>
    </source>
</evidence>
<feature type="compositionally biased region" description="Polar residues" evidence="1">
    <location>
        <begin position="312"/>
        <end position="322"/>
    </location>
</feature>
<evidence type="ECO:0000256" key="1">
    <source>
        <dbReference type="SAM" id="MobiDB-lite"/>
    </source>
</evidence>
<dbReference type="STRING" id="1684307.A0A316U831"/>
<feature type="compositionally biased region" description="Low complexity" evidence="1">
    <location>
        <begin position="36"/>
        <end position="50"/>
    </location>
</feature>
<feature type="compositionally biased region" description="Polar residues" evidence="1">
    <location>
        <begin position="737"/>
        <end position="758"/>
    </location>
</feature>
<keyword evidence="3" id="KW-1185">Reference proteome</keyword>
<dbReference type="Proteomes" id="UP000245942">
    <property type="component" value="Unassembled WGS sequence"/>
</dbReference>
<evidence type="ECO:0000313" key="2">
    <source>
        <dbReference type="EMBL" id="PWN21376.1"/>
    </source>
</evidence>
<protein>
    <recommendedName>
        <fullName evidence="4">Something about silencing protein 4 domain-containing protein</fullName>
    </recommendedName>
</protein>
<feature type="region of interest" description="Disordered" evidence="1">
    <location>
        <begin position="307"/>
        <end position="341"/>
    </location>
</feature>
<feature type="compositionally biased region" description="Basic and acidic residues" evidence="1">
    <location>
        <begin position="665"/>
        <end position="679"/>
    </location>
</feature>
<feature type="region of interest" description="Disordered" evidence="1">
    <location>
        <begin position="832"/>
        <end position="852"/>
    </location>
</feature>
<feature type="compositionally biased region" description="Polar residues" evidence="1">
    <location>
        <begin position="422"/>
        <end position="431"/>
    </location>
</feature>
<feature type="region of interest" description="Disordered" evidence="1">
    <location>
        <begin position="230"/>
        <end position="270"/>
    </location>
</feature>
<feature type="compositionally biased region" description="Polar residues" evidence="1">
    <location>
        <begin position="539"/>
        <end position="556"/>
    </location>
</feature>
<dbReference type="RefSeq" id="XP_025348536.1">
    <property type="nucleotide sequence ID" value="XM_025494887.1"/>
</dbReference>
<feature type="compositionally biased region" description="Low complexity" evidence="1">
    <location>
        <begin position="100"/>
        <end position="121"/>
    </location>
</feature>
<feature type="compositionally biased region" description="Basic and acidic residues" evidence="1">
    <location>
        <begin position="498"/>
        <end position="522"/>
    </location>
</feature>
<reference evidence="2 3" key="1">
    <citation type="journal article" date="2018" name="Mol. Biol. Evol.">
        <title>Broad Genomic Sampling Reveals a Smut Pathogenic Ancestry of the Fungal Clade Ustilaginomycotina.</title>
        <authorList>
            <person name="Kijpornyongpan T."/>
            <person name="Mondo S.J."/>
            <person name="Barry K."/>
            <person name="Sandor L."/>
            <person name="Lee J."/>
            <person name="Lipzen A."/>
            <person name="Pangilinan J."/>
            <person name="LaButti K."/>
            <person name="Hainaut M."/>
            <person name="Henrissat B."/>
            <person name="Grigoriev I.V."/>
            <person name="Spatafora J.W."/>
            <person name="Aime M.C."/>
        </authorList>
    </citation>
    <scope>NUCLEOTIDE SEQUENCE [LARGE SCALE GENOMIC DNA]</scope>
    <source>
        <strain evidence="2 3">MCA 4718</strain>
    </source>
</reference>
<feature type="region of interest" description="Disordered" evidence="1">
    <location>
        <begin position="382"/>
        <end position="559"/>
    </location>
</feature>
<sequence>MVTATGPDTSASTSASTIWAASSLAPRGLLSSLFHSPGSASPSTSAPNPSGERRTIYGEGDNEQLTDLNRRPSAQTNDSAALERSPSAKPLSHTGKTAEQEAGQGLDAAAEAATATLAAQAPEDPLSTMDKKKKVREKRVLPPRMRRVSSLLAGSGLEEQLLSAAEPTQSQRILPEGCVIILSADPQHLAQAFEASPEDVGMDSISFFSDPDVAQACRAKALIETPEFKLRDDSSQMGKTRGGALKSEEDTSDAAYERRHRRPDNLEKKQRRLEKERLVRDRQKLRERIEQLRTVDPRMLVPIIAAREKQRQTGTAATDDPTSSSSSLRGAEAAMGLGKQHMSAEASANLRKVERLRKELIAEATETLLRYDALLTETPSVVPNEKRKAVDQPADNMDGSASDEQSRQPSSTRGRLHVTLGRNRTASRTDAPSTSRPVSTSSPSHRREDGSGKVEVTRIHARTSGGKFAPKTAIGSPGVAAVAPLGSADRGRGPGSPSEHRPRPPRPSELRAKAAKEAERARLAALKGDVAESPPAVPRTSSTVHRARRSTSSQELSPAPALVAFLEHRRQANKTGPSLTELDAFDRRPLRVKLRLGARPSTSSKTGEGEQEEAAVKTDVANLAEPGGRRKSAEEEVENRLLFAAPGALSLEQAQAMMAAAMARAKGEAVSDQGEDAKPSDSPAAGAGKGPVEEKETPASSSSTPNTVAVEDSGPVKVEEAEASANTTASGSATTSQPSVETLAQNSSSPTNKYDSYSISPAAAYMPGRSAAARERAAANIPLRRASGRVKELTKGAFGEKVPPRALVREDFGKSMLELYQAWGGVTGAGDGGAVATSEAVGDRDANQMDLD</sequence>
<name>A0A316U831_9BASI</name>